<dbReference type="PANTHER" id="PTHR43664:SF1">
    <property type="entry name" value="BETA-METHYLMALYL-COA DEHYDRATASE"/>
    <property type="match status" value="1"/>
</dbReference>
<dbReference type="RefSeq" id="WP_379729495.1">
    <property type="nucleotide sequence ID" value="NZ_JBHRYJ010000006.1"/>
</dbReference>
<comment type="caution">
    <text evidence="2">The sequence shown here is derived from an EMBL/GenBank/DDBJ whole genome shotgun (WGS) entry which is preliminary data.</text>
</comment>
<proteinExistence type="predicted"/>
<keyword evidence="3" id="KW-1185">Reference proteome</keyword>
<dbReference type="Proteomes" id="UP001595711">
    <property type="component" value="Unassembled WGS sequence"/>
</dbReference>
<dbReference type="Pfam" id="PF01575">
    <property type="entry name" value="MaoC_dehydratas"/>
    <property type="match status" value="1"/>
</dbReference>
<dbReference type="InterPro" id="IPR052342">
    <property type="entry name" value="MCH/BMMD"/>
</dbReference>
<evidence type="ECO:0000259" key="1">
    <source>
        <dbReference type="Pfam" id="PF01575"/>
    </source>
</evidence>
<evidence type="ECO:0000313" key="2">
    <source>
        <dbReference type="EMBL" id="MFC3677884.1"/>
    </source>
</evidence>
<dbReference type="PANTHER" id="PTHR43664">
    <property type="entry name" value="MONOAMINE OXIDASE-RELATED"/>
    <property type="match status" value="1"/>
</dbReference>
<dbReference type="EMBL" id="JBHRYJ010000006">
    <property type="protein sequence ID" value="MFC3677884.1"/>
    <property type="molecule type" value="Genomic_DNA"/>
</dbReference>
<dbReference type="InterPro" id="IPR002539">
    <property type="entry name" value="MaoC-like_dom"/>
</dbReference>
<gene>
    <name evidence="2" type="ORF">ACFOOQ_20190</name>
</gene>
<reference evidence="3" key="1">
    <citation type="journal article" date="2019" name="Int. J. Syst. Evol. Microbiol.">
        <title>The Global Catalogue of Microorganisms (GCM) 10K type strain sequencing project: providing services to taxonomists for standard genome sequencing and annotation.</title>
        <authorList>
            <consortium name="The Broad Institute Genomics Platform"/>
            <consortium name="The Broad Institute Genome Sequencing Center for Infectious Disease"/>
            <person name="Wu L."/>
            <person name="Ma J."/>
        </authorList>
    </citation>
    <scope>NUCLEOTIDE SEQUENCE [LARGE SCALE GENOMIC DNA]</scope>
    <source>
        <strain evidence="3">KCTC 42182</strain>
    </source>
</reference>
<protein>
    <submittedName>
        <fullName evidence="2">MaoC family dehydratase</fullName>
    </submittedName>
</protein>
<dbReference type="SUPFAM" id="SSF54637">
    <property type="entry name" value="Thioesterase/thiol ester dehydrase-isomerase"/>
    <property type="match status" value="1"/>
</dbReference>
<dbReference type="Gene3D" id="3.10.129.10">
    <property type="entry name" value="Hotdog Thioesterase"/>
    <property type="match status" value="1"/>
</dbReference>
<accession>A0ABV7VL11</accession>
<dbReference type="InterPro" id="IPR029069">
    <property type="entry name" value="HotDog_dom_sf"/>
</dbReference>
<organism evidence="2 3">
    <name type="scientific">Ferrovibrio xuzhouensis</name>
    <dbReference type="NCBI Taxonomy" id="1576914"/>
    <lineage>
        <taxon>Bacteria</taxon>
        <taxon>Pseudomonadati</taxon>
        <taxon>Pseudomonadota</taxon>
        <taxon>Alphaproteobacteria</taxon>
        <taxon>Rhodospirillales</taxon>
        <taxon>Rhodospirillaceae</taxon>
        <taxon>Ferrovibrio</taxon>
    </lineage>
</organism>
<name>A0ABV7VL11_9PROT</name>
<feature type="domain" description="MaoC-like" evidence="1">
    <location>
        <begin position="9"/>
        <end position="111"/>
    </location>
</feature>
<dbReference type="CDD" id="cd03454">
    <property type="entry name" value="YdeM"/>
    <property type="match status" value="1"/>
</dbReference>
<sequence length="152" mass="16771">MQYFEDIVVGQSRETAGKTFTEDAIIAFARQFDPQPFHTDPEAAEKSNFGGLIASGWHTASTVMRLMVDAAIDLEASLGSPGFDDLVWLRPVRPGDTIRARMTCLDKTPSKSRPGIGSARFRTEAFNQNDELVMSFTSIGIMRFRNPPPSQG</sequence>
<evidence type="ECO:0000313" key="3">
    <source>
        <dbReference type="Proteomes" id="UP001595711"/>
    </source>
</evidence>